<protein>
    <submittedName>
        <fullName evidence="1">Uncharacterized protein</fullName>
    </submittedName>
</protein>
<accession>A0ABX7VTV8</accession>
<organism evidence="1 2">
    <name type="scientific">Sediminibacillus dalangtanensis</name>
    <dbReference type="NCBI Taxonomy" id="2729421"/>
    <lineage>
        <taxon>Bacteria</taxon>
        <taxon>Bacillati</taxon>
        <taxon>Bacillota</taxon>
        <taxon>Bacilli</taxon>
        <taxon>Bacillales</taxon>
        <taxon>Bacillaceae</taxon>
        <taxon>Sediminibacillus</taxon>
    </lineage>
</organism>
<sequence>MERIIHQDNNMMYGKYYFLLLLSVLTLKKSSKLEAWKQRAKKELEEEKEITRL</sequence>
<reference evidence="1 2" key="1">
    <citation type="submission" date="2019-12" db="EMBL/GenBank/DDBJ databases">
        <title>The whole genome sequencing of a strain isolated from a Mars analog, Dalangtan Playa.</title>
        <authorList>
            <person name="Huang T."/>
        </authorList>
    </citation>
    <scope>NUCLEOTIDE SEQUENCE [LARGE SCALE GENOMIC DNA]</scope>
    <source>
        <strain evidence="1 2">DP4-553-S</strain>
    </source>
</reference>
<dbReference type="EMBL" id="CP046956">
    <property type="protein sequence ID" value="QTM99035.1"/>
    <property type="molecule type" value="Genomic_DNA"/>
</dbReference>
<evidence type="ECO:0000313" key="2">
    <source>
        <dbReference type="Proteomes" id="UP000665043"/>
    </source>
</evidence>
<gene>
    <name evidence="1" type="ORF">ERJ70_06800</name>
</gene>
<dbReference type="Proteomes" id="UP000665043">
    <property type="component" value="Chromosome"/>
</dbReference>
<proteinExistence type="predicted"/>
<evidence type="ECO:0000313" key="1">
    <source>
        <dbReference type="EMBL" id="QTM99035.1"/>
    </source>
</evidence>
<name>A0ABX7VTV8_9BACI</name>
<dbReference type="RefSeq" id="WP_209368133.1">
    <property type="nucleotide sequence ID" value="NZ_CP046956.1"/>
</dbReference>
<keyword evidence="2" id="KW-1185">Reference proteome</keyword>